<feature type="compositionally biased region" description="Basic and acidic residues" evidence="6">
    <location>
        <begin position="270"/>
        <end position="285"/>
    </location>
</feature>
<evidence type="ECO:0000256" key="6">
    <source>
        <dbReference type="SAM" id="MobiDB-lite"/>
    </source>
</evidence>
<evidence type="ECO:0000256" key="5">
    <source>
        <dbReference type="SAM" id="Coils"/>
    </source>
</evidence>
<accession>G0R201</accession>
<dbReference type="SMART" id="SM00775">
    <property type="entry name" value="LNS2"/>
    <property type="match status" value="1"/>
</dbReference>
<dbReference type="EC" id="3.1.3.4" evidence="3"/>
<keyword evidence="9" id="KW-1185">Reference proteome</keyword>
<feature type="compositionally biased region" description="Acidic residues" evidence="6">
    <location>
        <begin position="384"/>
        <end position="401"/>
    </location>
</feature>
<reference evidence="8 9" key="1">
    <citation type="submission" date="2011-07" db="EMBL/GenBank/DDBJ databases">
        <authorList>
            <person name="Coyne R."/>
            <person name="Brami D."/>
            <person name="Johnson J."/>
            <person name="Hostetler J."/>
            <person name="Hannick L."/>
            <person name="Clark T."/>
            <person name="Cassidy-Hanley D."/>
            <person name="Inman J."/>
        </authorList>
    </citation>
    <scope>NUCLEOTIDE SEQUENCE [LARGE SCALE GENOMIC DNA]</scope>
    <source>
        <strain evidence="8 9">G5</strain>
    </source>
</reference>
<feature type="region of interest" description="Disordered" evidence="6">
    <location>
        <begin position="252"/>
        <end position="285"/>
    </location>
</feature>
<dbReference type="EMBL" id="GL984235">
    <property type="protein sequence ID" value="EGR28500.1"/>
    <property type="molecule type" value="Genomic_DNA"/>
</dbReference>
<dbReference type="InterPro" id="IPR031703">
    <property type="entry name" value="Lipin_mid"/>
</dbReference>
<dbReference type="Pfam" id="PF04571">
    <property type="entry name" value="Lipin_N"/>
    <property type="match status" value="1"/>
</dbReference>
<dbReference type="SUPFAM" id="SSF56784">
    <property type="entry name" value="HAD-like"/>
    <property type="match status" value="1"/>
</dbReference>
<dbReference type="PANTHER" id="PTHR12181">
    <property type="entry name" value="LIPIN"/>
    <property type="match status" value="1"/>
</dbReference>
<dbReference type="Pfam" id="PF16876">
    <property type="entry name" value="Lipin_mid"/>
    <property type="match status" value="1"/>
</dbReference>
<dbReference type="OMA" id="YYVDIIV"/>
<comment type="cofactor">
    <cofactor evidence="1">
        <name>Mg(2+)</name>
        <dbReference type="ChEBI" id="CHEBI:18420"/>
    </cofactor>
</comment>
<dbReference type="InterPro" id="IPR007651">
    <property type="entry name" value="Lipin_N"/>
</dbReference>
<dbReference type="GeneID" id="14904586"/>
<feature type="compositionally biased region" description="Basic and acidic residues" evidence="6">
    <location>
        <begin position="368"/>
        <end position="383"/>
    </location>
</feature>
<feature type="region of interest" description="Disordered" evidence="6">
    <location>
        <begin position="345"/>
        <end position="402"/>
    </location>
</feature>
<comment type="similarity">
    <text evidence="2">Belongs to the lipin family.</text>
</comment>
<proteinExistence type="inferred from homology"/>
<keyword evidence="5" id="KW-0175">Coiled coil</keyword>
<evidence type="ECO:0000259" key="7">
    <source>
        <dbReference type="SMART" id="SM00775"/>
    </source>
</evidence>
<dbReference type="Proteomes" id="UP000008983">
    <property type="component" value="Unassembled WGS sequence"/>
</dbReference>
<dbReference type="InterPro" id="IPR031315">
    <property type="entry name" value="LNS2/PITP"/>
</dbReference>
<feature type="compositionally biased region" description="Basic and acidic residues" evidence="6">
    <location>
        <begin position="252"/>
        <end position="261"/>
    </location>
</feature>
<evidence type="ECO:0000313" key="8">
    <source>
        <dbReference type="EMBL" id="EGR28500.1"/>
    </source>
</evidence>
<dbReference type="AlphaFoldDB" id="G0R201"/>
<gene>
    <name evidence="8" type="ORF">IMG5_173910</name>
</gene>
<keyword evidence="4 8" id="KW-0378">Hydrolase</keyword>
<dbReference type="RefSeq" id="XP_004029736.1">
    <property type="nucleotide sequence ID" value="XM_004029688.1"/>
</dbReference>
<evidence type="ECO:0000256" key="2">
    <source>
        <dbReference type="ARBA" id="ARBA00005476"/>
    </source>
</evidence>
<feature type="coiled-coil region" evidence="5">
    <location>
        <begin position="129"/>
        <end position="210"/>
    </location>
</feature>
<feature type="domain" description="LNS2/PITP" evidence="7">
    <location>
        <begin position="533"/>
        <end position="688"/>
    </location>
</feature>
<evidence type="ECO:0000256" key="1">
    <source>
        <dbReference type="ARBA" id="ARBA00001946"/>
    </source>
</evidence>
<dbReference type="InParanoid" id="G0R201"/>
<dbReference type="InterPro" id="IPR013209">
    <property type="entry name" value="LNS2"/>
</dbReference>
<evidence type="ECO:0000313" key="9">
    <source>
        <dbReference type="Proteomes" id="UP000008983"/>
    </source>
</evidence>
<evidence type="ECO:0000256" key="4">
    <source>
        <dbReference type="ARBA" id="ARBA00022801"/>
    </source>
</evidence>
<dbReference type="FunCoup" id="G0R201">
    <property type="interactions" value="92"/>
</dbReference>
<protein>
    <recommendedName>
        <fullName evidence="3">phosphatidate phosphatase</fullName>
        <ecNumber evidence="3">3.1.3.4</ecNumber>
    </recommendedName>
</protein>
<dbReference type="InterPro" id="IPR026058">
    <property type="entry name" value="LIPIN"/>
</dbReference>
<dbReference type="GO" id="GO:0008195">
    <property type="term" value="F:phosphatidate phosphatase activity"/>
    <property type="evidence" value="ECO:0007669"/>
    <property type="project" value="UniProtKB-EC"/>
</dbReference>
<feature type="compositionally biased region" description="Low complexity" evidence="6">
    <location>
        <begin position="345"/>
        <end position="361"/>
    </location>
</feature>
<dbReference type="STRING" id="857967.G0R201"/>
<sequence length="742" mass="86742">MIDKIKQVFDINQSTLSGCVDIIVVEQKDGSLKSTPFHVRFGILKVLRSNEKIVSIKINDILQNITMKMDSTGAAYFEEIREEKQLDKQSQNIHLMSQDEFSDLDIQPYPLSDDEKISVKKKSEQNLTILNDKNQIQNSQKEKEKKQEKNFMNLFGLFGNKQKEELKKDEISIKKEENNKEEIKKEEAKKEEIQLKKEEISLNKEEILQKKEDIQLSKDQILTNKEEQKKEQTIIKQDVIQSKKEETQKQENFLKKEEFKQTKAQIENSDDQKPKNNSIEKKNIQEKLNEKNIQIKEVKQQMDEIIENLQQKKLFLQENFKRDSSAKQENLNSSKDKISAKNIQNKQEIQQQQTQKNLNNISQQPNSDNKEDEKKRNIEKKIDDQEEEEVEDEEEEDEEEIGMSLCGNITFKKDQEIDLYELFKSKKVTFEQFIQDPAKILNDKNLLLKSKIICILGMQPQKQSDDVMSFQSDYSPTFEKARIRKVYKPKSEILKSFNLKPGVNKINYTVSTQLQGQQNVEGRIFLWPYNVQIIISDIDGAITKSDVLGQIMPLVDKDWSHQYVIGLYQNCIKNGYKILYLTARAIGQSESTRNFIKNLKQANKNLPCGPVITSSDRLLPSFKREVIDKKPDVFKIQVLREIQSIFPNQNIYYAGFGNRETDAIAYRSVGISIQKIYIINPAGELYQFNNTFKKSYQMLNDMVDIVFPPLNENEEIISEEYNTFNFWSIKPNNIDDIENFLS</sequence>
<dbReference type="PANTHER" id="PTHR12181:SF12">
    <property type="entry name" value="PHOSPHATIDATE PHOSPHATASE"/>
    <property type="match status" value="1"/>
</dbReference>
<dbReference type="InterPro" id="IPR036412">
    <property type="entry name" value="HAD-like_sf"/>
</dbReference>
<name>G0R201_ICHMU</name>
<dbReference type="eggNOG" id="KOG2116">
    <property type="taxonomic scope" value="Eukaryota"/>
</dbReference>
<evidence type="ECO:0000256" key="3">
    <source>
        <dbReference type="ARBA" id="ARBA00012638"/>
    </source>
</evidence>
<dbReference type="Pfam" id="PF08235">
    <property type="entry name" value="LNS2"/>
    <property type="match status" value="1"/>
</dbReference>
<organism evidence="8 9">
    <name type="scientific">Ichthyophthirius multifiliis</name>
    <name type="common">White spot disease agent</name>
    <name type="synonym">Ich</name>
    <dbReference type="NCBI Taxonomy" id="5932"/>
    <lineage>
        <taxon>Eukaryota</taxon>
        <taxon>Sar</taxon>
        <taxon>Alveolata</taxon>
        <taxon>Ciliophora</taxon>
        <taxon>Intramacronucleata</taxon>
        <taxon>Oligohymenophorea</taxon>
        <taxon>Hymenostomatida</taxon>
        <taxon>Ophryoglenina</taxon>
        <taxon>Ichthyophthirius</taxon>
    </lineage>
</organism>
<dbReference type="OrthoDB" id="4567at2759"/>